<proteinExistence type="predicted"/>
<gene>
    <name evidence="1" type="ORF">SAMN05216275_11996</name>
</gene>
<name>A0A1I3XLR8_9ACTN</name>
<dbReference type="EMBL" id="FOQY01000019">
    <property type="protein sequence ID" value="SFK19976.1"/>
    <property type="molecule type" value="Genomic_DNA"/>
</dbReference>
<evidence type="ECO:0000313" key="2">
    <source>
        <dbReference type="Proteomes" id="UP000199111"/>
    </source>
</evidence>
<reference evidence="2" key="1">
    <citation type="submission" date="2016-10" db="EMBL/GenBank/DDBJ databases">
        <authorList>
            <person name="Varghese N."/>
            <person name="Submissions S."/>
        </authorList>
    </citation>
    <scope>NUCLEOTIDE SEQUENCE [LARGE SCALE GENOMIC DNA]</scope>
    <source>
        <strain evidence="2">CGMCC 4.2126</strain>
    </source>
</reference>
<keyword evidence="2" id="KW-1185">Reference proteome</keyword>
<dbReference type="Proteomes" id="UP000199111">
    <property type="component" value="Unassembled WGS sequence"/>
</dbReference>
<sequence>MTITQLPPARPPAECAIPARDLAAAETAAAEMLTALGVDLGEESRTATPGRMVRALAEVLTSDTWTTQ</sequence>
<dbReference type="GeneID" id="96300817"/>
<accession>A0A1I3XLR8</accession>
<organism evidence="1 2">
    <name type="scientific">Streptosporangium canum</name>
    <dbReference type="NCBI Taxonomy" id="324952"/>
    <lineage>
        <taxon>Bacteria</taxon>
        <taxon>Bacillati</taxon>
        <taxon>Actinomycetota</taxon>
        <taxon>Actinomycetes</taxon>
        <taxon>Streptosporangiales</taxon>
        <taxon>Streptosporangiaceae</taxon>
        <taxon>Streptosporangium</taxon>
    </lineage>
</organism>
<dbReference type="AlphaFoldDB" id="A0A1I3XLR8"/>
<dbReference type="RefSeq" id="WP_093889486.1">
    <property type="nucleotide sequence ID" value="NZ_FOQY01000019.1"/>
</dbReference>
<evidence type="ECO:0000313" key="1">
    <source>
        <dbReference type="EMBL" id="SFK19976.1"/>
    </source>
</evidence>
<protein>
    <submittedName>
        <fullName evidence="1">Uncharacterized protein</fullName>
    </submittedName>
</protein>